<comment type="pathway">
    <text evidence="1">Carbohydrate degradation; glycolysis; D-glyceraldehyde 3-phosphate and glycerone phosphate from D-glucose: step 1/4.</text>
</comment>
<sequence length="203" mass="22870">MACAFKENTCQIGVILGTGTNACYLEKLQNVGKMKGKWENDGYPDDIIINMEWGAFGDDGCLAFLQTEYDKEIDQKSINPKMHIFEKMISGMYMGELVRIILEQLARKKLIFKGQADAIAKAECFPTTYVSEIEKEMEDKAKAKNCAKTREILTNIGIKDISDEDCQCVAYVCSMVSTSYTMTQQNLQRRKQSSGSLDDVHIL</sequence>
<dbReference type="GO" id="GO:0005524">
    <property type="term" value="F:ATP binding"/>
    <property type="evidence" value="ECO:0007669"/>
    <property type="project" value="UniProtKB-UniRule"/>
</dbReference>
<dbReference type="InterPro" id="IPR001312">
    <property type="entry name" value="Hexokinase"/>
</dbReference>
<dbReference type="GO" id="GO:0008865">
    <property type="term" value="F:fructokinase activity"/>
    <property type="evidence" value="ECO:0007669"/>
    <property type="project" value="TreeGrafter"/>
</dbReference>
<dbReference type="EMBL" id="UYYB01019965">
    <property type="protein sequence ID" value="VDM71338.1"/>
    <property type="molecule type" value="Genomic_DNA"/>
</dbReference>
<dbReference type="FunFam" id="3.40.367.20:FF:000020">
    <property type="entry name" value="Hexokinase-1"/>
    <property type="match status" value="1"/>
</dbReference>
<gene>
    <name evidence="7" type="ORF">SVUK_LOCUS6336</name>
</gene>
<keyword evidence="5" id="KW-0067">ATP-binding</keyword>
<evidence type="ECO:0000256" key="5">
    <source>
        <dbReference type="RuleBase" id="RU362007"/>
    </source>
</evidence>
<proteinExistence type="inferred from homology"/>
<dbReference type="PANTHER" id="PTHR19443:SF16">
    <property type="entry name" value="HEXOKINASE TYPE 1-RELATED"/>
    <property type="match status" value="1"/>
</dbReference>
<reference evidence="7 8" key="1">
    <citation type="submission" date="2018-11" db="EMBL/GenBank/DDBJ databases">
        <authorList>
            <consortium name="Pathogen Informatics"/>
        </authorList>
    </citation>
    <scope>NUCLEOTIDE SEQUENCE [LARGE SCALE GENOMIC DNA]</scope>
</reference>
<comment type="similarity">
    <text evidence="5">Belongs to the hexokinase family.</text>
</comment>
<dbReference type="GO" id="GO:0005536">
    <property type="term" value="F:D-glucose binding"/>
    <property type="evidence" value="ECO:0007669"/>
    <property type="project" value="InterPro"/>
</dbReference>
<dbReference type="Pfam" id="PF03727">
    <property type="entry name" value="Hexokinase_2"/>
    <property type="match status" value="1"/>
</dbReference>
<keyword evidence="5" id="KW-0547">Nucleotide-binding</keyword>
<name>A0A3P7KVF7_STRVU</name>
<evidence type="ECO:0000313" key="7">
    <source>
        <dbReference type="EMBL" id="VDM71338.1"/>
    </source>
</evidence>
<dbReference type="SUPFAM" id="SSF53067">
    <property type="entry name" value="Actin-like ATPase domain"/>
    <property type="match status" value="1"/>
</dbReference>
<evidence type="ECO:0000256" key="1">
    <source>
        <dbReference type="ARBA" id="ARBA00004888"/>
    </source>
</evidence>
<dbReference type="GO" id="GO:0006006">
    <property type="term" value="P:glucose metabolic process"/>
    <property type="evidence" value="ECO:0007669"/>
    <property type="project" value="TreeGrafter"/>
</dbReference>
<dbReference type="EC" id="2.7.1.-" evidence="5"/>
<evidence type="ECO:0000256" key="2">
    <source>
        <dbReference type="ARBA" id="ARBA00005028"/>
    </source>
</evidence>
<dbReference type="PANTHER" id="PTHR19443">
    <property type="entry name" value="HEXOKINASE"/>
    <property type="match status" value="1"/>
</dbReference>
<evidence type="ECO:0000313" key="8">
    <source>
        <dbReference type="Proteomes" id="UP000270094"/>
    </source>
</evidence>
<evidence type="ECO:0000259" key="6">
    <source>
        <dbReference type="Pfam" id="PF03727"/>
    </source>
</evidence>
<keyword evidence="3 5" id="KW-0324">Glycolysis</keyword>
<dbReference type="GO" id="GO:0004340">
    <property type="term" value="F:glucokinase activity"/>
    <property type="evidence" value="ECO:0007669"/>
    <property type="project" value="TreeGrafter"/>
</dbReference>
<dbReference type="GO" id="GO:0005829">
    <property type="term" value="C:cytosol"/>
    <property type="evidence" value="ECO:0007669"/>
    <property type="project" value="TreeGrafter"/>
</dbReference>
<dbReference type="InterPro" id="IPR043129">
    <property type="entry name" value="ATPase_NBD"/>
</dbReference>
<dbReference type="AlphaFoldDB" id="A0A3P7KVF7"/>
<dbReference type="Gene3D" id="3.40.367.20">
    <property type="match status" value="1"/>
</dbReference>
<dbReference type="InterPro" id="IPR022673">
    <property type="entry name" value="Hexokinase_C"/>
</dbReference>
<evidence type="ECO:0000256" key="3">
    <source>
        <dbReference type="ARBA" id="ARBA00023152"/>
    </source>
</evidence>
<keyword evidence="5" id="KW-0418">Kinase</keyword>
<dbReference type="GO" id="GO:0005739">
    <property type="term" value="C:mitochondrion"/>
    <property type="evidence" value="ECO:0007669"/>
    <property type="project" value="TreeGrafter"/>
</dbReference>
<keyword evidence="5" id="KW-0808">Transferase</keyword>
<dbReference type="GO" id="GO:0001678">
    <property type="term" value="P:intracellular glucose homeostasis"/>
    <property type="evidence" value="ECO:0007669"/>
    <property type="project" value="InterPro"/>
</dbReference>
<dbReference type="OrthoDB" id="419537at2759"/>
<comment type="catalytic activity">
    <reaction evidence="4">
        <text>a D-hexose + ATP = a D-hexose 6-phosphate + ADP + H(+)</text>
        <dbReference type="Rhea" id="RHEA:22740"/>
        <dbReference type="ChEBI" id="CHEBI:4194"/>
        <dbReference type="ChEBI" id="CHEBI:15378"/>
        <dbReference type="ChEBI" id="CHEBI:30616"/>
        <dbReference type="ChEBI" id="CHEBI:229467"/>
        <dbReference type="ChEBI" id="CHEBI:456216"/>
        <dbReference type="EC" id="2.7.1.1"/>
    </reaction>
    <physiologicalReaction direction="left-to-right" evidence="4">
        <dbReference type="Rhea" id="RHEA:22741"/>
    </physiologicalReaction>
</comment>
<accession>A0A3P7KVF7</accession>
<feature type="domain" description="Hexokinase C-terminal" evidence="6">
    <location>
        <begin position="11"/>
        <end position="178"/>
    </location>
</feature>
<dbReference type="PRINTS" id="PR00475">
    <property type="entry name" value="HEXOKINASE"/>
</dbReference>
<protein>
    <recommendedName>
        <fullName evidence="5">Phosphotransferase</fullName>
        <ecNumber evidence="5">2.7.1.-</ecNumber>
    </recommendedName>
</protein>
<keyword evidence="8" id="KW-1185">Reference proteome</keyword>
<evidence type="ECO:0000256" key="4">
    <source>
        <dbReference type="ARBA" id="ARBA00044613"/>
    </source>
</evidence>
<dbReference type="PROSITE" id="PS51748">
    <property type="entry name" value="HEXOKINASE_2"/>
    <property type="match status" value="1"/>
</dbReference>
<organism evidence="7 8">
    <name type="scientific">Strongylus vulgaris</name>
    <name type="common">Blood worm</name>
    <dbReference type="NCBI Taxonomy" id="40348"/>
    <lineage>
        <taxon>Eukaryota</taxon>
        <taxon>Metazoa</taxon>
        <taxon>Ecdysozoa</taxon>
        <taxon>Nematoda</taxon>
        <taxon>Chromadorea</taxon>
        <taxon>Rhabditida</taxon>
        <taxon>Rhabditina</taxon>
        <taxon>Rhabditomorpha</taxon>
        <taxon>Strongyloidea</taxon>
        <taxon>Strongylidae</taxon>
        <taxon>Strongylus</taxon>
    </lineage>
</organism>
<dbReference type="GO" id="GO:0006096">
    <property type="term" value="P:glycolytic process"/>
    <property type="evidence" value="ECO:0007669"/>
    <property type="project" value="UniProtKB-KW"/>
</dbReference>
<comment type="pathway">
    <text evidence="2">Carbohydrate metabolism; hexose metabolism.</text>
</comment>
<dbReference type="Proteomes" id="UP000270094">
    <property type="component" value="Unassembled WGS sequence"/>
</dbReference>